<evidence type="ECO:0000256" key="7">
    <source>
        <dbReference type="ARBA" id="ARBA00023288"/>
    </source>
</evidence>
<keyword evidence="6" id="KW-0325">Glycoprotein</keyword>
<feature type="compositionally biased region" description="Polar residues" evidence="8">
    <location>
        <begin position="136"/>
        <end position="164"/>
    </location>
</feature>
<dbReference type="Proteomes" id="UP000008524">
    <property type="component" value="Chromosome 11"/>
</dbReference>
<dbReference type="KEGG" id="tbr:Tb11.16.0002"/>
<feature type="chain" id="PRO_5010138542" evidence="9">
    <location>
        <begin position="23"/>
        <end position="486"/>
    </location>
</feature>
<keyword evidence="5" id="KW-0472">Membrane</keyword>
<dbReference type="PaxDb" id="5691-EAN80667"/>
<evidence type="ECO:0000256" key="2">
    <source>
        <dbReference type="ARBA" id="ARBA00004609"/>
    </source>
</evidence>
<dbReference type="EMBL" id="CH464491">
    <property type="protein sequence ID" value="EAN80667.1"/>
    <property type="molecule type" value="Genomic_DNA"/>
</dbReference>
<evidence type="ECO:0000313" key="11">
    <source>
        <dbReference type="EMBL" id="EAN80667.1"/>
    </source>
</evidence>
<evidence type="ECO:0000256" key="5">
    <source>
        <dbReference type="ARBA" id="ARBA00023136"/>
    </source>
</evidence>
<evidence type="ECO:0000256" key="6">
    <source>
        <dbReference type="ARBA" id="ARBA00023180"/>
    </source>
</evidence>
<gene>
    <name evidence="10" type="ORF">Tb11.0670</name>
    <name evidence="11" type="ORF">Tb11.16.0002</name>
</gene>
<comment type="function">
    <text evidence="1">VSG forms a coat on the surface of the parasite. The trypanosome evades the immune response of the host by expressing a series of antigenically distinct VSGs from an estimated 1000 VSG genes.</text>
</comment>
<keyword evidence="4" id="KW-0336">GPI-anchor</keyword>
<protein>
    <submittedName>
        <fullName evidence="10">Variant surface glycoprotein (VSG), putative</fullName>
    </submittedName>
</protein>
<evidence type="ECO:0000256" key="9">
    <source>
        <dbReference type="SAM" id="SignalP"/>
    </source>
</evidence>
<reference evidence="11" key="1">
    <citation type="journal article" date="2005" name="Science">
        <title>Comparative genomics of trypanosomatid parasitic protozoa.</title>
        <authorList>
            <person name="El-Sayed N.M."/>
            <person name="Myler P.J."/>
            <person name="Blandin G."/>
            <person name="Berriman M."/>
            <person name="Crabtree J."/>
            <person name="Aggarwal G."/>
            <person name="Caler E."/>
            <person name="Renauld H."/>
            <person name="Worthey E.A."/>
            <person name="Hertz-Fowler C."/>
            <person name="Ghedin E."/>
            <person name="Peacock C."/>
            <person name="Bartholomeu D.C."/>
            <person name="Haas B.J."/>
            <person name="Tran A.N."/>
            <person name="Wortman J.R."/>
            <person name="Alsmark U.C."/>
            <person name="Angiuoli S."/>
            <person name="Anupama A."/>
            <person name="Badger J."/>
            <person name="Bringaud F."/>
            <person name="Cadag E."/>
            <person name="Carlton J.M."/>
            <person name="Cerqueira G.C."/>
            <person name="Creasy T."/>
            <person name="Delcher A.L."/>
            <person name="Djikeng A."/>
            <person name="Embley T.M."/>
            <person name="Hauser C."/>
            <person name="Ivens A.C."/>
            <person name="Kummerfeld S.K."/>
            <person name="Pereira-Leal J.B."/>
            <person name="Nilsson D."/>
            <person name="Peterson J."/>
            <person name="Salzberg S.L."/>
            <person name="Shallom J."/>
            <person name="Silva J.C."/>
            <person name="Sundaram J."/>
            <person name="Westenberger S."/>
            <person name="White O."/>
            <person name="Melville S.E."/>
            <person name="Donelson J.E."/>
            <person name="Andersson B."/>
            <person name="Stuart K.D."/>
            <person name="Hall N."/>
        </authorList>
    </citation>
    <scope>NUCLEOTIDE SEQUENCE</scope>
    <source>
        <strain evidence="11">927/4 GUTat10.1</strain>
    </source>
</reference>
<dbReference type="GeneID" id="3664722"/>
<comment type="subcellular location">
    <subcellularLocation>
        <location evidence="2">Cell membrane</location>
        <topology evidence="2">Lipid-anchor</topology>
        <topology evidence="2">GPI-anchor</topology>
    </subcellularLocation>
</comment>
<dbReference type="InParanoid" id="Q4FKF1"/>
<feature type="signal peptide" evidence="9">
    <location>
        <begin position="1"/>
        <end position="22"/>
    </location>
</feature>
<dbReference type="RefSeq" id="XP_829779.1">
    <property type="nucleotide sequence ID" value="XM_824686.1"/>
</dbReference>
<accession>Q380W4</accession>
<dbReference type="GO" id="GO:0005886">
    <property type="term" value="C:plasma membrane"/>
    <property type="evidence" value="ECO:0007669"/>
    <property type="project" value="UniProtKB-SubCell"/>
</dbReference>
<keyword evidence="3" id="KW-1003">Cell membrane</keyword>
<keyword evidence="9" id="KW-0732">Signal</keyword>
<feature type="region of interest" description="Disordered" evidence="8">
    <location>
        <begin position="130"/>
        <end position="175"/>
    </location>
</feature>
<evidence type="ECO:0000313" key="12">
    <source>
        <dbReference type="Proteomes" id="UP000008524"/>
    </source>
</evidence>
<evidence type="ECO:0000256" key="1">
    <source>
        <dbReference type="ARBA" id="ARBA00002523"/>
    </source>
</evidence>
<keyword evidence="12" id="KW-1185">Reference proteome</keyword>
<dbReference type="AlphaFoldDB" id="Q4FKF1"/>
<evidence type="ECO:0000256" key="4">
    <source>
        <dbReference type="ARBA" id="ARBA00022622"/>
    </source>
</evidence>
<reference evidence="11 12" key="2">
    <citation type="journal article" date="2005" name="Science">
        <title>The genome of the African trypanosome Trypanosoma brucei.</title>
        <authorList>
            <person name="Berriman M."/>
            <person name="Ghedin E."/>
            <person name="Hertz-Fowler C."/>
            <person name="Blandin G."/>
            <person name="Renauld H."/>
            <person name="Bartholomeu D.C."/>
            <person name="Lennard N.J."/>
            <person name="Caler E."/>
            <person name="Hamlin N.E."/>
            <person name="Haas B."/>
            <person name="Bohme U."/>
            <person name="Hannick L."/>
            <person name="Aslett M.A."/>
            <person name="Shallom J."/>
            <person name="Marcello L."/>
            <person name="Hou L."/>
            <person name="Wickstead B."/>
            <person name="Alsmark U.C."/>
            <person name="Arrowsmith C."/>
            <person name="Atkin R.J."/>
            <person name="Barron A.J."/>
            <person name="Bringaud F."/>
            <person name="Brooks K."/>
            <person name="Carrington M."/>
            <person name="Cherevach I."/>
            <person name="Chillingworth T.J."/>
            <person name="Churcher C."/>
            <person name="Clark L.N."/>
            <person name="Corton C.H."/>
            <person name="Cronin A."/>
            <person name="Davies R.M."/>
            <person name="Doggett J."/>
            <person name="Djikeng A."/>
            <person name="Feldblyum T."/>
            <person name="Field M.C."/>
            <person name="Fraser A."/>
            <person name="Goodhead I."/>
            <person name="Hance Z."/>
            <person name="Harper D."/>
            <person name="Harris B.R."/>
            <person name="Hauser H."/>
            <person name="Hostetler J."/>
            <person name="Ivens A."/>
            <person name="Jagels K."/>
            <person name="Johnson D."/>
            <person name="Johnson J."/>
            <person name="Jones K."/>
            <person name="Kerhornou A.X."/>
            <person name="Koo H."/>
            <person name="Larke N."/>
            <person name="Landfear S."/>
            <person name="Larkin C."/>
            <person name="Leech V."/>
            <person name="Line A."/>
            <person name="Lord A."/>
            <person name="Macleod A."/>
            <person name="Mooney P.J."/>
            <person name="Moule S."/>
            <person name="Martin D.M."/>
            <person name="Morgan G.W."/>
            <person name="Mungall K."/>
            <person name="Norbertczak H."/>
            <person name="Ormond D."/>
            <person name="Pai G."/>
            <person name="Peacock C.S."/>
            <person name="Peterson J."/>
            <person name="Quail M.A."/>
            <person name="Rabbinowitsch E."/>
            <person name="Rajandream M.A."/>
            <person name="Reitter C."/>
            <person name="Salzberg S.L."/>
            <person name="Sanders M."/>
            <person name="Schobel S."/>
            <person name="Sharp S."/>
            <person name="Simmonds M."/>
            <person name="Simpson A.J."/>
            <person name="Tallon L."/>
            <person name="Turner C.M."/>
            <person name="Tait A."/>
            <person name="Tivey A.R."/>
            <person name="Van Aken S."/>
            <person name="Walker D."/>
            <person name="Wanless D."/>
            <person name="Wang S."/>
            <person name="White B."/>
            <person name="White O."/>
            <person name="Whitehead S."/>
            <person name="Woodward J."/>
            <person name="Wortman J."/>
            <person name="Adams M.D."/>
            <person name="Embley T.M."/>
            <person name="Gull K."/>
            <person name="Ullu E."/>
            <person name="Barry J.D."/>
            <person name="Fairlamb A.H."/>
            <person name="Opperdoes F."/>
            <person name="Barrell B.G."/>
            <person name="Donelson J.E."/>
            <person name="Hall N."/>
            <person name="Fraser C.M."/>
            <person name="Melville S.E."/>
            <person name="El-Sayed N.M."/>
        </authorList>
    </citation>
    <scope>NUCLEOTIDE SEQUENCE [LARGE SCALE GENOMIC DNA]</scope>
    <source>
        <strain evidence="11 12">927/4 GUTat10.1</strain>
    </source>
</reference>
<dbReference type="VEuPathDB" id="TriTrypDB:Tb11.0670"/>
<accession>Q4FKF1</accession>
<keyword evidence="7" id="KW-0449">Lipoprotein</keyword>
<evidence type="ECO:0000313" key="10">
    <source>
        <dbReference type="EMBL" id="CAJ17043.1"/>
    </source>
</evidence>
<evidence type="ECO:0000256" key="8">
    <source>
        <dbReference type="SAM" id="MobiDB-lite"/>
    </source>
</evidence>
<name>Q4FKF1_TRYB2</name>
<dbReference type="EMBL" id="CT009753">
    <property type="protein sequence ID" value="CAJ17043.1"/>
    <property type="molecule type" value="Genomic_DNA"/>
</dbReference>
<sequence>MTTVLLAVEAVVLVTTIFGGAAETSIEAANSPCSEVKYLEKLIMHFEGQISQARQRASELSDDYSLLTLAAACDPSETKAAQYTAIAAQTKEAEYEQRAELTKHEQAIKGLLDTLKSRAEQTRALLHAEHAKLTPGTATASQTSQPGVSTNSDEQCTVPTTQPSAKPDTCDTEAGSGDHVDAAVAELPTLKNIKLVPDSSFLPPAYDIVVAGVGNLGSGGKLSEYKGAACAAPADNTKVYGSLTRALGIKSITKKAAAAEATVSQQLCASPDGSGDCVDTSADTKSHLQTQKKVANAICQHKAATIKIFERPIRKSKATLASEGSMRALSQLLKKGKVNTKEEPTSQTEAVKALLPAGESTLTADLVDPLENEEITYDKDNNPVKTMIKDANKAGKLATTLAFCFGRQQRRKSAITAQKEVSDTKTEKKCKDTEKNKCTADKDCEYSEGKCKLKEGVKVEGNDKKTANTTGSNSFVIKKTPLLLEF</sequence>
<dbReference type="InterPro" id="IPR027446">
    <property type="entry name" value="VSG_C_dom_sf"/>
</dbReference>
<dbReference type="GO" id="GO:0098552">
    <property type="term" value="C:side of membrane"/>
    <property type="evidence" value="ECO:0007669"/>
    <property type="project" value="UniProtKB-KW"/>
</dbReference>
<evidence type="ECO:0000256" key="3">
    <source>
        <dbReference type="ARBA" id="ARBA00022475"/>
    </source>
</evidence>
<reference evidence="10" key="3">
    <citation type="submission" date="2005-06" db="EMBL/GenBank/DDBJ databases">
        <authorList>
            <person name="Hamlin N."/>
            <person name="Brooks K."/>
            <person name="Cherevach I."/>
            <person name="Churcher C."/>
            <person name="Goodhead I."/>
            <person name="Hauser H."/>
            <person name="Mungall K."/>
            <person name="Sanders M."/>
            <person name="Simmonds M."/>
            <person name="Walker D."/>
            <person name="White B."/>
            <person name="Berriman M."/>
            <person name="Hertz-Fowler C."/>
            <person name="Renauld H."/>
            <person name="Bohme U."/>
            <person name="Arrowsmith C."/>
            <person name="Atkin R."/>
            <person name="Chillingworth T."/>
            <person name="Cronin A."/>
            <person name="Davies R."/>
            <person name="Fraser A."/>
            <person name="Hance Z."/>
            <person name="Jagels K."/>
            <person name="Johnson D."/>
            <person name="Larke N."/>
            <person name="Leech V."/>
            <person name="Lord A."/>
            <person name="MacLeod A."/>
            <person name="Moule S."/>
            <person name="Quail M."/>
            <person name="Norbertczak H."/>
            <person name="Rabbinowitsch E."/>
            <person name="Rajandream M."/>
            <person name="Reitter C."/>
            <person name="Sharp S."/>
            <person name="Whitehead S."/>
            <person name="Woodward J."/>
            <person name="Hall N."/>
            <person name="Melville S.and.Barrell.B."/>
        </authorList>
    </citation>
    <scope>NUCLEOTIDE SEQUENCE</scope>
    <source>
        <strain evidence="10">927/4 GUTat10.1</strain>
    </source>
</reference>
<organism evidence="10">
    <name type="scientific">Trypanosoma brucei brucei (strain 927/4 GUTat10.1)</name>
    <dbReference type="NCBI Taxonomy" id="185431"/>
    <lineage>
        <taxon>Eukaryota</taxon>
        <taxon>Discoba</taxon>
        <taxon>Euglenozoa</taxon>
        <taxon>Kinetoplastea</taxon>
        <taxon>Metakinetoplastina</taxon>
        <taxon>Trypanosomatida</taxon>
        <taxon>Trypanosomatidae</taxon>
        <taxon>Trypanosoma</taxon>
    </lineage>
</organism>
<proteinExistence type="predicted"/>
<dbReference type="SUPFAM" id="SSF118251">
    <property type="entry name" value="Variant surface glycoprotein MITAT 1.2, VSG 221, C-terminal domain"/>
    <property type="match status" value="1"/>
</dbReference>